<dbReference type="Gene3D" id="3.40.50.1820">
    <property type="entry name" value="alpha/beta hydrolase"/>
    <property type="match status" value="1"/>
</dbReference>
<dbReference type="PANTHER" id="PTHR47381">
    <property type="entry name" value="ALPHA/BETA-HYDROLASES SUPERFAMILY PROTEIN"/>
    <property type="match status" value="1"/>
</dbReference>
<dbReference type="Proteomes" id="UP000676565">
    <property type="component" value="Unassembled WGS sequence"/>
</dbReference>
<sequence>MFPHRLLVLAIVLVSFNPRPARADAPRALPPEKARSAFLKALDRPKVPADVRDEGKPAEKGTLSYSQWSFASEKKADGAMERVPVLMVAPAGAKGKLPVMVVLHGTGGNKEGVQSWLEDFAKQGVVGIAIDARYHGARSGGKKGSEAYVAAITKAWQTPAGKPMEHPFYYDTVWDLWRLVDVLEARNNIDPKHIGMLGISMGGIQTWLAASVDDRVTVAAPLIGVQSFKWSLENDKWQGRANTIKQTHEAAAKELGEPAVNKKVCRELWSKIIPGILDDYDCPNLLPLFATSSRALFIANGDLDPNCPVEGARIAIRAAEDAYTKAGTKDRLVVRVNAGVGHKVTDDDHKAAIEFCTKWLK</sequence>
<reference evidence="2 3" key="1">
    <citation type="submission" date="2021-04" db="EMBL/GenBank/DDBJ databases">
        <authorList>
            <person name="Ivanova A."/>
        </authorList>
    </citation>
    <scope>NUCLEOTIDE SEQUENCE [LARGE SCALE GENOMIC DNA]</scope>
    <source>
        <strain evidence="2 3">G18</strain>
    </source>
</reference>
<dbReference type="Pfam" id="PF05448">
    <property type="entry name" value="AXE1"/>
    <property type="match status" value="1"/>
</dbReference>
<dbReference type="InterPro" id="IPR008391">
    <property type="entry name" value="AXE1_dom"/>
</dbReference>
<dbReference type="InterPro" id="IPR029058">
    <property type="entry name" value="AB_hydrolase_fold"/>
</dbReference>
<feature type="domain" description="Acetyl xylan esterase" evidence="1">
    <location>
        <begin position="81"/>
        <end position="221"/>
    </location>
</feature>
<dbReference type="RefSeq" id="WP_210656293.1">
    <property type="nucleotide sequence ID" value="NZ_JAGKQQ010000001.1"/>
</dbReference>
<gene>
    <name evidence="2" type="ORF">J8F10_18995</name>
</gene>
<dbReference type="PANTHER" id="PTHR47381:SF3">
    <property type="entry name" value="ALPHA_BETA-HYDROLASES SUPERFAMILY PROTEIN"/>
    <property type="match status" value="1"/>
</dbReference>
<dbReference type="SUPFAM" id="SSF53474">
    <property type="entry name" value="alpha/beta-Hydrolases"/>
    <property type="match status" value="1"/>
</dbReference>
<evidence type="ECO:0000313" key="2">
    <source>
        <dbReference type="EMBL" id="MBP3957337.1"/>
    </source>
</evidence>
<comment type="caution">
    <text evidence="2">The sequence shown here is derived from an EMBL/GenBank/DDBJ whole genome shotgun (WGS) entry which is preliminary data.</text>
</comment>
<dbReference type="EMBL" id="JAGKQQ010000001">
    <property type="protein sequence ID" value="MBP3957337.1"/>
    <property type="molecule type" value="Genomic_DNA"/>
</dbReference>
<keyword evidence="3" id="KW-1185">Reference proteome</keyword>
<organism evidence="2 3">
    <name type="scientific">Gemmata palustris</name>
    <dbReference type="NCBI Taxonomy" id="2822762"/>
    <lineage>
        <taxon>Bacteria</taxon>
        <taxon>Pseudomonadati</taxon>
        <taxon>Planctomycetota</taxon>
        <taxon>Planctomycetia</taxon>
        <taxon>Gemmatales</taxon>
        <taxon>Gemmataceae</taxon>
        <taxon>Gemmata</taxon>
    </lineage>
</organism>
<proteinExistence type="predicted"/>
<evidence type="ECO:0000313" key="3">
    <source>
        <dbReference type="Proteomes" id="UP000676565"/>
    </source>
</evidence>
<accession>A0ABS5BUD5</accession>
<evidence type="ECO:0000259" key="1">
    <source>
        <dbReference type="Pfam" id="PF05448"/>
    </source>
</evidence>
<name>A0ABS5BUD5_9BACT</name>
<protein>
    <submittedName>
        <fullName evidence="2">Acetylxylan esterase</fullName>
    </submittedName>
</protein>